<dbReference type="GO" id="GO:0046782">
    <property type="term" value="P:regulation of viral transcription"/>
    <property type="evidence" value="ECO:0007669"/>
    <property type="project" value="InterPro"/>
</dbReference>
<evidence type="ECO:0008006" key="3">
    <source>
        <dbReference type="Google" id="ProtNLM"/>
    </source>
</evidence>
<feature type="coiled-coil region" evidence="1">
    <location>
        <begin position="45"/>
        <end position="96"/>
    </location>
</feature>
<dbReference type="AlphaFoldDB" id="A0A6C0HGL9"/>
<evidence type="ECO:0000313" key="2">
    <source>
        <dbReference type="EMBL" id="QHT79557.1"/>
    </source>
</evidence>
<keyword evidence="1" id="KW-0175">Coiled coil</keyword>
<dbReference type="EMBL" id="MN739950">
    <property type="protein sequence ID" value="QHT79557.1"/>
    <property type="molecule type" value="Genomic_DNA"/>
</dbReference>
<sequence length="383" mass="45621">MPIFKPKNTKKIEISKKTSTTLDGKHKEITEAIKKEQDELLPSLIQQKNEMAKNLKEKLKENTLSIEEKLELKDKLTELKEQISQINKREKDYLLNNSSFIFEYFENKKKIAECTNKTTILDTFFSINKNSDDSQKEKEYISNEKKNIQKYMTNVDDSFLDINNFVQQTDICRDCNKGEMIPVEHEGILVCNMCSKSIPYLVENEKPSYKEPPKEVCFYAYKRINHFREILAQFQAKETTQIPDEVIVNIHQQIKKERVKLSQITNKRAKEILKKLGYNKYYEHIPFIKDKLGIKPPIMSSELEDTLCNLFMEIQGPYAKYCPDDRVNFLNYYYTVYKLCELLDQHQFLPFFPMLKDREKRIEQDEIWRNICDELDWEYIPTI</sequence>
<accession>A0A6C0HGL9</accession>
<proteinExistence type="predicted"/>
<dbReference type="InterPro" id="IPR007031">
    <property type="entry name" value="Poxvirus_VLTF3"/>
</dbReference>
<name>A0A6C0HGL9_9ZZZZ</name>
<organism evidence="2">
    <name type="scientific">viral metagenome</name>
    <dbReference type="NCBI Taxonomy" id="1070528"/>
    <lineage>
        <taxon>unclassified sequences</taxon>
        <taxon>metagenomes</taxon>
        <taxon>organismal metagenomes</taxon>
    </lineage>
</organism>
<dbReference type="Pfam" id="PF04947">
    <property type="entry name" value="Pox_VLTF3"/>
    <property type="match status" value="1"/>
</dbReference>
<reference evidence="2" key="1">
    <citation type="journal article" date="2020" name="Nature">
        <title>Giant virus diversity and host interactions through global metagenomics.</title>
        <authorList>
            <person name="Schulz F."/>
            <person name="Roux S."/>
            <person name="Paez-Espino D."/>
            <person name="Jungbluth S."/>
            <person name="Walsh D.A."/>
            <person name="Denef V.J."/>
            <person name="McMahon K.D."/>
            <person name="Konstantinidis K.T."/>
            <person name="Eloe-Fadrosh E.A."/>
            <person name="Kyrpides N.C."/>
            <person name="Woyke T."/>
        </authorList>
    </citation>
    <scope>NUCLEOTIDE SEQUENCE</scope>
    <source>
        <strain evidence="2">GVMAG-M-3300023184-101</strain>
    </source>
</reference>
<evidence type="ECO:0000256" key="1">
    <source>
        <dbReference type="SAM" id="Coils"/>
    </source>
</evidence>
<protein>
    <recommendedName>
        <fullName evidence="3">Viral late gene transcription factor 3 zinc ribbon domain-containing protein</fullName>
    </recommendedName>
</protein>